<protein>
    <submittedName>
        <fullName evidence="9">RagB/SusD family nutrient uptake outer membrane protein</fullName>
    </submittedName>
</protein>
<dbReference type="RefSeq" id="WP_116695271.1">
    <property type="nucleotide sequence ID" value="NZ_QEHR01000009.1"/>
</dbReference>
<dbReference type="AlphaFoldDB" id="A0A2U0HWY5"/>
<dbReference type="InterPro" id="IPR033985">
    <property type="entry name" value="SusD-like_N"/>
</dbReference>
<accession>A0A2U0HWY5</accession>
<dbReference type="PROSITE" id="PS51257">
    <property type="entry name" value="PROKAR_LIPOPROTEIN"/>
    <property type="match status" value="1"/>
</dbReference>
<comment type="subcellular location">
    <subcellularLocation>
        <location evidence="1">Cell outer membrane</location>
    </subcellularLocation>
</comment>
<sequence length="465" mass="51628">MKKNILIQKALLLFFTSLIVASCSKENLEPILADDIPVEDLETVEQARQYMDGTYALMVDYRYWGRNIIIAGEARADNVFANANSGRFLDVAQMNLLPQSGTVAEIMQYAYGSLANVNLLIAAEGIEGDPEVINQIKGEAYAIRALVHFDLLRVYGQQFVSGQGGNNALGVSYVTGFKDEDLYVARSTVSETKNKIYADLDKALSLLTPGQNDPNKITITTFAAQAIKARVATYFQEYDIARTACEAIIGNFNLTTADNYVDYWAQKTVPPASIFELEQTPSTSNSINGIANIYRGASYGDIEVLDNFPTDAEFGPNDVRNSPEMISEDRNGRLRNMGKYPTLGSFDDNIKVIRYAEVVLNYAEALLETNPDLSLQYLNSIPENRNGTTYSVSNMTNILKERRKELAFEGFRFDDLARTGRDIPVIDPANQTHGGPEYGSTNYAFPMPRQEIDNNPLSKQNAGYN</sequence>
<evidence type="ECO:0000313" key="10">
    <source>
        <dbReference type="Proteomes" id="UP000245962"/>
    </source>
</evidence>
<dbReference type="EMBL" id="QEHR01000009">
    <property type="protein sequence ID" value="PVW13348.1"/>
    <property type="molecule type" value="Genomic_DNA"/>
</dbReference>
<feature type="chain" id="PRO_5015564190" evidence="6">
    <location>
        <begin position="22"/>
        <end position="465"/>
    </location>
</feature>
<evidence type="ECO:0000256" key="3">
    <source>
        <dbReference type="ARBA" id="ARBA00022729"/>
    </source>
</evidence>
<dbReference type="Gene3D" id="1.25.40.900">
    <property type="match status" value="1"/>
</dbReference>
<dbReference type="Pfam" id="PF07980">
    <property type="entry name" value="SusD_RagB"/>
    <property type="match status" value="1"/>
</dbReference>
<feature type="domain" description="SusD-like N-terminal" evidence="8">
    <location>
        <begin position="108"/>
        <end position="231"/>
    </location>
</feature>
<feature type="signal peptide" evidence="6">
    <location>
        <begin position="1"/>
        <end position="21"/>
    </location>
</feature>
<keyword evidence="5" id="KW-0998">Cell outer membrane</keyword>
<comment type="caution">
    <text evidence="9">The sequence shown here is derived from an EMBL/GenBank/DDBJ whole genome shotgun (WGS) entry which is preliminary data.</text>
</comment>
<dbReference type="Gene3D" id="1.25.40.390">
    <property type="match status" value="1"/>
</dbReference>
<reference evidence="9 10" key="1">
    <citation type="submission" date="2018-04" db="EMBL/GenBank/DDBJ databases">
        <title>Marixanthomonas spongiae HN-E44 sp. nov., isolated from a marine sponge.</title>
        <authorList>
            <person name="Luo L."/>
            <person name="Zhuang L."/>
        </authorList>
    </citation>
    <scope>NUCLEOTIDE SEQUENCE [LARGE SCALE GENOMIC DNA]</scope>
    <source>
        <strain evidence="9 10">HN-E44</strain>
    </source>
</reference>
<evidence type="ECO:0000313" key="9">
    <source>
        <dbReference type="EMBL" id="PVW13348.1"/>
    </source>
</evidence>
<dbReference type="CDD" id="cd08977">
    <property type="entry name" value="SusD"/>
    <property type="match status" value="1"/>
</dbReference>
<evidence type="ECO:0000256" key="4">
    <source>
        <dbReference type="ARBA" id="ARBA00023136"/>
    </source>
</evidence>
<evidence type="ECO:0000256" key="5">
    <source>
        <dbReference type="ARBA" id="ARBA00023237"/>
    </source>
</evidence>
<dbReference type="Proteomes" id="UP000245962">
    <property type="component" value="Unassembled WGS sequence"/>
</dbReference>
<keyword evidence="10" id="KW-1185">Reference proteome</keyword>
<proteinExistence type="inferred from homology"/>
<dbReference type="OrthoDB" id="630434at2"/>
<keyword evidence="3 6" id="KW-0732">Signal</keyword>
<dbReference type="Gene3D" id="2.20.20.130">
    <property type="match status" value="1"/>
</dbReference>
<dbReference type="InterPro" id="IPR012944">
    <property type="entry name" value="SusD_RagB_dom"/>
</dbReference>
<feature type="domain" description="RagB/SusD" evidence="7">
    <location>
        <begin position="348"/>
        <end position="464"/>
    </location>
</feature>
<evidence type="ECO:0000259" key="8">
    <source>
        <dbReference type="Pfam" id="PF14322"/>
    </source>
</evidence>
<dbReference type="SUPFAM" id="SSF48452">
    <property type="entry name" value="TPR-like"/>
    <property type="match status" value="1"/>
</dbReference>
<dbReference type="Pfam" id="PF14322">
    <property type="entry name" value="SusD-like_3"/>
    <property type="match status" value="1"/>
</dbReference>
<evidence type="ECO:0000256" key="1">
    <source>
        <dbReference type="ARBA" id="ARBA00004442"/>
    </source>
</evidence>
<dbReference type="GO" id="GO:0009279">
    <property type="term" value="C:cell outer membrane"/>
    <property type="evidence" value="ECO:0007669"/>
    <property type="project" value="UniProtKB-SubCell"/>
</dbReference>
<evidence type="ECO:0000256" key="6">
    <source>
        <dbReference type="SAM" id="SignalP"/>
    </source>
</evidence>
<comment type="similarity">
    <text evidence="2">Belongs to the SusD family.</text>
</comment>
<organism evidence="9 10">
    <name type="scientific">Marixanthomonas spongiae</name>
    <dbReference type="NCBI Taxonomy" id="2174845"/>
    <lineage>
        <taxon>Bacteria</taxon>
        <taxon>Pseudomonadati</taxon>
        <taxon>Bacteroidota</taxon>
        <taxon>Flavobacteriia</taxon>
        <taxon>Flavobacteriales</taxon>
        <taxon>Flavobacteriaceae</taxon>
        <taxon>Marixanthomonas</taxon>
    </lineage>
</organism>
<evidence type="ECO:0000256" key="2">
    <source>
        <dbReference type="ARBA" id="ARBA00006275"/>
    </source>
</evidence>
<keyword evidence="4" id="KW-0472">Membrane</keyword>
<name>A0A2U0HWY5_9FLAO</name>
<gene>
    <name evidence="9" type="ORF">DDV96_13355</name>
</gene>
<evidence type="ECO:0000259" key="7">
    <source>
        <dbReference type="Pfam" id="PF07980"/>
    </source>
</evidence>
<dbReference type="InterPro" id="IPR011990">
    <property type="entry name" value="TPR-like_helical_dom_sf"/>
</dbReference>